<dbReference type="GO" id="GO:0016740">
    <property type="term" value="F:transferase activity"/>
    <property type="evidence" value="ECO:0007669"/>
    <property type="project" value="UniProtKB-KW"/>
</dbReference>
<dbReference type="KEGG" id="bpb:bpr_I0760"/>
<dbReference type="SUPFAM" id="SSF53756">
    <property type="entry name" value="UDP-Glycosyltransferase/glycogen phosphorylase"/>
    <property type="match status" value="1"/>
</dbReference>
<dbReference type="RefSeq" id="WP_013280159.1">
    <property type="nucleotide sequence ID" value="NC_014387.1"/>
</dbReference>
<evidence type="ECO:0000313" key="1">
    <source>
        <dbReference type="EMBL" id="ADL33503.1"/>
    </source>
</evidence>
<name>E0S128_BUTPB</name>
<organism evidence="1 2">
    <name type="scientific">Butyrivibrio proteoclasticus (strain ATCC 51982 / DSM 14932 / B316)</name>
    <name type="common">Clostridium proteoclasticum</name>
    <dbReference type="NCBI Taxonomy" id="515622"/>
    <lineage>
        <taxon>Bacteria</taxon>
        <taxon>Bacillati</taxon>
        <taxon>Bacillota</taxon>
        <taxon>Clostridia</taxon>
        <taxon>Lachnospirales</taxon>
        <taxon>Lachnospiraceae</taxon>
        <taxon>Butyrivibrio</taxon>
    </lineage>
</organism>
<dbReference type="Proteomes" id="UP000001299">
    <property type="component" value="Chromosome 1"/>
</dbReference>
<dbReference type="Gene3D" id="3.40.50.2000">
    <property type="entry name" value="Glycogen Phosphorylase B"/>
    <property type="match status" value="1"/>
</dbReference>
<dbReference type="HOGENOM" id="CLU_041762_0_0_9"/>
<dbReference type="STRING" id="515622.bpr_I0760"/>
<sequence length="389" mass="43367">MQENSITTASRFLSQIRKKNVVYITVKNKDYIRTSQIRHILEENSAFFRIYSSEKSNPVSRALDLRCRISSMDIREADVVIIGFLPQLLLKAVKKKIAGNDACYRNGAAIGDGSDACHKTFLVAEMFLSLYDTVISDRHLFADGGVLSHLLKRLDKMTIEAADLVVTDTKANADYLSRLYDAGRDKFETLYLEADKEIYGATYSSSSLNVLYFGSGLPLQGTDIVLDAFAMAAGKNVSCTNNCYGNADSGIEDHSPRYITCTYVGSTKEIPRKILDKARSNPYIEIIPWLPQNLLAKKIAQADLCIAGHFNPNIGKADRTIPGKAYIYEAMNKKMILGDTTANHEIFVEDNRHFFVKRGDPQKLADAIAEFIKDNSDNNQEISQADAKL</sequence>
<dbReference type="eggNOG" id="COG0438">
    <property type="taxonomic scope" value="Bacteria"/>
</dbReference>
<dbReference type="AlphaFoldDB" id="E0S128"/>
<dbReference type="EMBL" id="CP001810">
    <property type="protein sequence ID" value="ADL33503.1"/>
    <property type="molecule type" value="Genomic_DNA"/>
</dbReference>
<keyword evidence="1" id="KW-0808">Transferase</keyword>
<accession>E0S128</accession>
<gene>
    <name evidence="1" type="ordered locus">bpr_I0760</name>
</gene>
<evidence type="ECO:0000313" key="2">
    <source>
        <dbReference type="Proteomes" id="UP000001299"/>
    </source>
</evidence>
<protein>
    <submittedName>
        <fullName evidence="1">Glycosyl transferase GT4 family</fullName>
    </submittedName>
</protein>
<proteinExistence type="predicted"/>
<keyword evidence="2" id="KW-1185">Reference proteome</keyword>
<reference evidence="1 2" key="1">
    <citation type="journal article" date="2010" name="PLoS ONE">
        <title>The glycobiome of the rumen bacterium Butyrivibrio proteoclasticus B316(T) highlights adaptation to a polysaccharide-rich environment.</title>
        <authorList>
            <person name="Kelly W.J."/>
            <person name="Leahy S.C."/>
            <person name="Altermann E."/>
            <person name="Yeoman C.J."/>
            <person name="Dunne J.C."/>
            <person name="Kong Z."/>
            <person name="Pacheco D.M."/>
            <person name="Li D."/>
            <person name="Noel S.J."/>
            <person name="Moon C.D."/>
            <person name="Cookson A.L."/>
            <person name="Attwood G.T."/>
        </authorList>
    </citation>
    <scope>NUCLEOTIDE SEQUENCE [LARGE SCALE GENOMIC DNA]</scope>
    <source>
        <strain evidence="2">ATCC 51982 / DSM 14932 / B316</strain>
    </source>
</reference>